<evidence type="ECO:0000313" key="4">
    <source>
        <dbReference type="EMBL" id="AKV73878.1"/>
    </source>
</evidence>
<dbReference type="EMBL" id="CP012175">
    <property type="protein sequence ID" value="AKV80616.1"/>
    <property type="molecule type" value="Genomic_DNA"/>
</dbReference>
<dbReference type="InterPro" id="IPR036291">
    <property type="entry name" value="NAD(P)-bd_dom_sf"/>
</dbReference>
<dbReference type="Proteomes" id="UP000062475">
    <property type="component" value="Chromosome"/>
</dbReference>
<dbReference type="NCBIfam" id="NF004453">
    <property type="entry name" value="PRK05786.1"/>
    <property type="match status" value="1"/>
</dbReference>
<evidence type="ECO:0000256" key="1">
    <source>
        <dbReference type="ARBA" id="ARBA00006484"/>
    </source>
</evidence>
<reference evidence="8 10" key="3">
    <citation type="submission" date="2015-07" db="EMBL/GenBank/DDBJ databases">
        <title>Physiological, transcriptional responses and genome re-sequencing of acid resistant extremely thermoacidophilic Metallosphaera sedula SARC-M1.</title>
        <authorList>
            <person name="Ai C."/>
            <person name="McCarthy S."/>
            <person name="Eckrich V."/>
            <person name="Rudrappa D."/>
            <person name="Qiu G."/>
            <person name="Blum P."/>
        </authorList>
    </citation>
    <scope>NUCLEOTIDE SEQUENCE [LARGE SCALE GENOMIC DNA]</scope>
    <source>
        <strain evidence="8 10">SARC-M1</strain>
    </source>
</reference>
<evidence type="ECO:0000313" key="11">
    <source>
        <dbReference type="Proteomes" id="UP000061362"/>
    </source>
</evidence>
<dbReference type="Proteomes" id="UP000029084">
    <property type="component" value="Chromosome"/>
</dbReference>
<dbReference type="Pfam" id="PF13561">
    <property type="entry name" value="adh_short_C2"/>
    <property type="match status" value="1"/>
</dbReference>
<name>A0A088E3E0_9CREN</name>
<dbReference type="PANTHER" id="PTHR43477">
    <property type="entry name" value="DIHYDROANTICAPSIN 7-DEHYDROGENASE"/>
    <property type="match status" value="1"/>
</dbReference>
<dbReference type="InterPro" id="IPR002347">
    <property type="entry name" value="SDR_fam"/>
</dbReference>
<dbReference type="GO" id="GO:0004316">
    <property type="term" value="F:3-oxoacyl-[acyl-carrier-protein] reductase (NADPH) activity"/>
    <property type="evidence" value="ECO:0007669"/>
    <property type="project" value="UniProtKB-EC"/>
</dbReference>
<dbReference type="Gene3D" id="3.40.50.720">
    <property type="entry name" value="NAD(P)-binding Rossmann-like Domain"/>
    <property type="match status" value="1"/>
</dbReference>
<organism evidence="3 9">
    <name type="scientific">Metallosphaera sedula</name>
    <dbReference type="NCBI Taxonomy" id="43687"/>
    <lineage>
        <taxon>Archaea</taxon>
        <taxon>Thermoproteota</taxon>
        <taxon>Thermoprotei</taxon>
        <taxon>Sulfolobales</taxon>
        <taxon>Sulfolobaceae</taxon>
        <taxon>Metallosphaera</taxon>
    </lineage>
</organism>
<evidence type="ECO:0000313" key="10">
    <source>
        <dbReference type="Proteomes" id="UP000056255"/>
    </source>
</evidence>
<gene>
    <name evidence="4" type="primary">fabG</name>
    <name evidence="3" type="ORF">HA72_0788</name>
    <name evidence="4" type="ORF">MsedA_0803</name>
    <name evidence="5" type="ORF">MsedB_0804</name>
    <name evidence="6" type="ORF">MsedC_0803</name>
    <name evidence="7" type="ORF">MsedD_0804</name>
    <name evidence="8" type="ORF">MsedE_0803</name>
</gene>
<dbReference type="EMBL" id="CP012174">
    <property type="protein sequence ID" value="AKV78371.1"/>
    <property type="molecule type" value="Genomic_DNA"/>
</dbReference>
<evidence type="ECO:0000256" key="2">
    <source>
        <dbReference type="ARBA" id="ARBA00023002"/>
    </source>
</evidence>
<evidence type="ECO:0000313" key="5">
    <source>
        <dbReference type="EMBL" id="AKV76120.1"/>
    </source>
</evidence>
<dbReference type="Proteomes" id="UP000056255">
    <property type="component" value="Chromosome"/>
</dbReference>
<reference evidence="11 12" key="2">
    <citation type="journal article" date="2015" name="Genome Announc.">
        <title>Complete Genome Sequences of Evolved Arsenate-Resistant Metallosphaera sedula Strains.</title>
        <authorList>
            <person name="Ai C."/>
            <person name="McCarthy S."/>
            <person name="Schackwitz W."/>
            <person name="Martin J."/>
            <person name="Lipzen A."/>
            <person name="Blum P."/>
        </authorList>
    </citation>
    <scope>NUCLEOTIDE SEQUENCE [LARGE SCALE GENOMIC DNA]</scope>
    <source>
        <strain evidence="6 12">ARS120-1</strain>
        <strain evidence="7 11">ARS120-2</strain>
        <strain evidence="4 14">ARS50-1</strain>
        <strain evidence="5 13">ARS50-2</strain>
    </source>
</reference>
<dbReference type="Proteomes" id="UP000062398">
    <property type="component" value="Chromosome"/>
</dbReference>
<dbReference type="GeneID" id="97614147"/>
<evidence type="ECO:0000313" key="13">
    <source>
        <dbReference type="Proteomes" id="UP000062475"/>
    </source>
</evidence>
<dbReference type="EMBL" id="CP012176">
    <property type="protein sequence ID" value="AKV82860.1"/>
    <property type="molecule type" value="Genomic_DNA"/>
</dbReference>
<accession>A0A088E3E0</accession>
<protein>
    <submittedName>
        <fullName evidence="4">3-ketoacyl-ACP reductase</fullName>
        <ecNumber evidence="4">1.1.1.100</ecNumber>
    </submittedName>
    <submittedName>
        <fullName evidence="3">Short-chain dehydrogenase/reductase SDR</fullName>
    </submittedName>
</protein>
<dbReference type="InterPro" id="IPR051122">
    <property type="entry name" value="SDR_DHRS6-like"/>
</dbReference>
<dbReference type="AlphaFoldDB" id="A0A088E3E0"/>
<evidence type="ECO:0000313" key="3">
    <source>
        <dbReference type="EMBL" id="AIM26949.1"/>
    </source>
</evidence>
<dbReference type="Proteomes" id="UP000068832">
    <property type="component" value="Chromosome"/>
</dbReference>
<reference evidence="3 9" key="1">
    <citation type="journal article" date="2014" name="J. Bacteriol.">
        <title>Role of an Archaeal PitA Transporter in the Copper and Arsenic Resistance of Metallosphaera sedula, an Extreme Thermoacidophile.</title>
        <authorList>
            <person name="McCarthy S."/>
            <person name="Ai C."/>
            <person name="Wheaton G."/>
            <person name="Tevatia R."/>
            <person name="Eckrich V."/>
            <person name="Kelly R."/>
            <person name="Blum P."/>
        </authorList>
    </citation>
    <scope>NUCLEOTIDE SEQUENCE [LARGE SCALE GENOMIC DNA]</scope>
    <source>
        <strain evidence="3 9">CuR1</strain>
    </source>
</reference>
<keyword evidence="2 4" id="KW-0560">Oxidoreductase</keyword>
<comment type="similarity">
    <text evidence="1">Belongs to the short-chain dehydrogenases/reductases (SDR) family.</text>
</comment>
<dbReference type="CDD" id="cd05233">
    <property type="entry name" value="SDR_c"/>
    <property type="match status" value="1"/>
</dbReference>
<evidence type="ECO:0000313" key="14">
    <source>
        <dbReference type="Proteomes" id="UP000068832"/>
    </source>
</evidence>
<dbReference type="SUPFAM" id="SSF51735">
    <property type="entry name" value="NAD(P)-binding Rossmann-fold domains"/>
    <property type="match status" value="1"/>
</dbReference>
<dbReference type="EC" id="1.1.1.100" evidence="4"/>
<dbReference type="PANTHER" id="PTHR43477:SF1">
    <property type="entry name" value="DIHYDROANTICAPSIN 7-DEHYDROGENASE"/>
    <property type="match status" value="1"/>
</dbReference>
<proteinExistence type="inferred from homology"/>
<evidence type="ECO:0000313" key="6">
    <source>
        <dbReference type="EMBL" id="AKV78371.1"/>
    </source>
</evidence>
<evidence type="ECO:0000313" key="7">
    <source>
        <dbReference type="EMBL" id="AKV80616.1"/>
    </source>
</evidence>
<evidence type="ECO:0000313" key="9">
    <source>
        <dbReference type="Proteomes" id="UP000029084"/>
    </source>
</evidence>
<dbReference type="PRINTS" id="PR00081">
    <property type="entry name" value="GDHRDH"/>
</dbReference>
<dbReference type="EMBL" id="CP008822">
    <property type="protein sequence ID" value="AIM26949.1"/>
    <property type="molecule type" value="Genomic_DNA"/>
</dbReference>
<dbReference type="EMBL" id="CP012173">
    <property type="protein sequence ID" value="AKV76120.1"/>
    <property type="molecule type" value="Genomic_DNA"/>
</dbReference>
<dbReference type="Proteomes" id="UP000061362">
    <property type="component" value="Chromosome"/>
</dbReference>
<sequence>MKFKGKTFLLLGVSKGLGYALAYFLAREGATVIVSSRSSDKLKEIEGTLRKYGNVIAIPGEVKSRESVEELKSKVKKVTGALDGLAVMIGGYEEDTVEDLKGLDTMINNHLRYPLLAVSVLLDMMRKGSTILLVSALRGIDRPASTQLSYASAKAGLAKAVEVLALELLDRGIRVVGIAPSWIDGDFVPERDWKKLRKLGDEKAPPEDFALVASWLMSDDAEWVNGVVIPVDGGTRLKWG</sequence>
<evidence type="ECO:0000313" key="8">
    <source>
        <dbReference type="EMBL" id="AKV82860.1"/>
    </source>
</evidence>
<dbReference type="EMBL" id="CP012172">
    <property type="protein sequence ID" value="AKV73878.1"/>
    <property type="molecule type" value="Genomic_DNA"/>
</dbReference>
<dbReference type="OMA" id="WPRHVAY"/>
<dbReference type="RefSeq" id="WP_012020750.1">
    <property type="nucleotide sequence ID" value="NZ_CP008822.1"/>
</dbReference>
<dbReference type="OrthoDB" id="24596at2157"/>
<evidence type="ECO:0000313" key="12">
    <source>
        <dbReference type="Proteomes" id="UP000062398"/>
    </source>
</evidence>
<dbReference type="PATRIC" id="fig|43687.5.peg.807"/>